<keyword evidence="2" id="KW-1185">Reference proteome</keyword>
<evidence type="ECO:0000313" key="2">
    <source>
        <dbReference type="Proteomes" id="UP000064189"/>
    </source>
</evidence>
<protein>
    <submittedName>
        <fullName evidence="1">Uncharacterized protein</fullName>
    </submittedName>
</protein>
<reference evidence="1 2" key="1">
    <citation type="submission" date="2015-11" db="EMBL/GenBank/DDBJ databases">
        <title>Genome Sequence of Bacillus simplex strain VanAntwerpen2.</title>
        <authorList>
            <person name="Couger M.B."/>
        </authorList>
    </citation>
    <scope>NUCLEOTIDE SEQUENCE [LARGE SCALE GENOMIC DNA]</scope>
    <source>
        <strain evidence="1 2">VanAntwerpen02</strain>
    </source>
</reference>
<organism evidence="1 2">
    <name type="scientific">Peribacillus simplex</name>
    <dbReference type="NCBI Taxonomy" id="1478"/>
    <lineage>
        <taxon>Bacteria</taxon>
        <taxon>Bacillati</taxon>
        <taxon>Bacillota</taxon>
        <taxon>Bacilli</taxon>
        <taxon>Bacillales</taxon>
        <taxon>Bacillaceae</taxon>
        <taxon>Peribacillus</taxon>
    </lineage>
</organism>
<comment type="caution">
    <text evidence="1">The sequence shown here is derived from an EMBL/GenBank/DDBJ whole genome shotgun (WGS) entry which is preliminary data.</text>
</comment>
<sequence length="79" mass="9261">MRTTPSNMNKASRNIRDASFLLKIESTKLDTKVVKETPSFFYEFLDLLPRKKTLHKQHKSQDAQQLTLLILFSLSRHVE</sequence>
<dbReference type="EMBL" id="LNNH01000012">
    <property type="protein sequence ID" value="KWW21062.1"/>
    <property type="molecule type" value="Genomic_DNA"/>
</dbReference>
<name>A0A125QSA0_9BACI</name>
<dbReference type="Proteomes" id="UP000064189">
    <property type="component" value="Unassembled WGS sequence"/>
</dbReference>
<accession>A0A125QSA0</accession>
<evidence type="ECO:0000313" key="1">
    <source>
        <dbReference type="EMBL" id="KWW21062.1"/>
    </source>
</evidence>
<gene>
    <name evidence="1" type="ORF">AS888_15710</name>
</gene>
<dbReference type="AlphaFoldDB" id="A0A125QSA0"/>
<proteinExistence type="predicted"/>